<comment type="caution">
    <text evidence="6">The sequence shown here is derived from an EMBL/GenBank/DDBJ whole genome shotgun (WGS) entry which is preliminary data.</text>
</comment>
<gene>
    <name evidence="6" type="ORF">H7F53_06185</name>
</gene>
<dbReference type="Pfam" id="PF00293">
    <property type="entry name" value="NUDIX"/>
    <property type="match status" value="1"/>
</dbReference>
<comment type="similarity">
    <text evidence="4">Belongs to the Nudix hydrolase family.</text>
</comment>
<evidence type="ECO:0000259" key="5">
    <source>
        <dbReference type="PROSITE" id="PS51462"/>
    </source>
</evidence>
<keyword evidence="2 4" id="KW-0378">Hydrolase</keyword>
<dbReference type="PANTHER" id="PTHR43046:SF12">
    <property type="entry name" value="GDP-MANNOSE MANNOSYL HYDROLASE"/>
    <property type="match status" value="1"/>
</dbReference>
<accession>A0A7X1FXJ9</accession>
<dbReference type="GO" id="GO:0016787">
    <property type="term" value="F:hydrolase activity"/>
    <property type="evidence" value="ECO:0007669"/>
    <property type="project" value="UniProtKB-KW"/>
</dbReference>
<dbReference type="PRINTS" id="PR00502">
    <property type="entry name" value="NUDIXFAMILY"/>
</dbReference>
<feature type="domain" description="Nudix hydrolase" evidence="5">
    <location>
        <begin position="3"/>
        <end position="143"/>
    </location>
</feature>
<proteinExistence type="inferred from homology"/>
<keyword evidence="7" id="KW-1185">Reference proteome</keyword>
<evidence type="ECO:0000256" key="4">
    <source>
        <dbReference type="RuleBase" id="RU003476"/>
    </source>
</evidence>
<evidence type="ECO:0000256" key="1">
    <source>
        <dbReference type="ARBA" id="ARBA00001946"/>
    </source>
</evidence>
<evidence type="ECO:0000256" key="3">
    <source>
        <dbReference type="ARBA" id="ARBA00022842"/>
    </source>
</evidence>
<sequence>MPRLRRAARILLLDPDDRLLLFRYCLSGRPPFWCGPGGECDPGEDFAAAAVRELWEETGLRLTDCGPERAQRGGEFATLTGEWIRSDERFFLVRADRFTPSYAGHTAVERAAQMSHRWFTRAELAEWPELIFPVDLPALLDSLTPAH</sequence>
<name>A0A7X1FXJ9_9SPHN</name>
<organism evidence="6 7">
    <name type="scientific">Novosphingobium piscinae</name>
    <dbReference type="NCBI Taxonomy" id="1507448"/>
    <lineage>
        <taxon>Bacteria</taxon>
        <taxon>Pseudomonadati</taxon>
        <taxon>Pseudomonadota</taxon>
        <taxon>Alphaproteobacteria</taxon>
        <taxon>Sphingomonadales</taxon>
        <taxon>Sphingomonadaceae</taxon>
        <taxon>Novosphingobium</taxon>
    </lineage>
</organism>
<dbReference type="Gene3D" id="3.90.79.10">
    <property type="entry name" value="Nucleoside Triphosphate Pyrophosphohydrolase"/>
    <property type="match status" value="1"/>
</dbReference>
<evidence type="ECO:0000313" key="6">
    <source>
        <dbReference type="EMBL" id="MBC2668724.1"/>
    </source>
</evidence>
<dbReference type="PROSITE" id="PS51462">
    <property type="entry name" value="NUDIX"/>
    <property type="match status" value="1"/>
</dbReference>
<dbReference type="PANTHER" id="PTHR43046">
    <property type="entry name" value="GDP-MANNOSE MANNOSYL HYDROLASE"/>
    <property type="match status" value="1"/>
</dbReference>
<dbReference type="InterPro" id="IPR020476">
    <property type="entry name" value="Nudix_hydrolase"/>
</dbReference>
<dbReference type="AlphaFoldDB" id="A0A7X1FXJ9"/>
<protein>
    <submittedName>
        <fullName evidence="6">NUDIX domain-containing protein</fullName>
    </submittedName>
</protein>
<dbReference type="CDD" id="cd04685">
    <property type="entry name" value="NUDIX_Hydrolase"/>
    <property type="match status" value="1"/>
</dbReference>
<dbReference type="InterPro" id="IPR000086">
    <property type="entry name" value="NUDIX_hydrolase_dom"/>
</dbReference>
<dbReference type="InterPro" id="IPR015797">
    <property type="entry name" value="NUDIX_hydrolase-like_dom_sf"/>
</dbReference>
<evidence type="ECO:0000256" key="2">
    <source>
        <dbReference type="ARBA" id="ARBA00022801"/>
    </source>
</evidence>
<dbReference type="EMBL" id="JACLAX010000004">
    <property type="protein sequence ID" value="MBC2668724.1"/>
    <property type="molecule type" value="Genomic_DNA"/>
</dbReference>
<keyword evidence="3" id="KW-0460">Magnesium</keyword>
<evidence type="ECO:0000313" key="7">
    <source>
        <dbReference type="Proteomes" id="UP000551327"/>
    </source>
</evidence>
<dbReference type="SUPFAM" id="SSF55811">
    <property type="entry name" value="Nudix"/>
    <property type="match status" value="1"/>
</dbReference>
<dbReference type="Proteomes" id="UP000551327">
    <property type="component" value="Unassembled WGS sequence"/>
</dbReference>
<dbReference type="InterPro" id="IPR020084">
    <property type="entry name" value="NUDIX_hydrolase_CS"/>
</dbReference>
<reference evidence="6 7" key="1">
    <citation type="submission" date="2020-08" db="EMBL/GenBank/DDBJ databases">
        <title>The genome sequence of type strain Novosphingobium piscinae KCTC 42194.</title>
        <authorList>
            <person name="Liu Y."/>
        </authorList>
    </citation>
    <scope>NUCLEOTIDE SEQUENCE [LARGE SCALE GENOMIC DNA]</scope>
    <source>
        <strain evidence="6 7">KCTC 42194</strain>
    </source>
</reference>
<comment type="cofactor">
    <cofactor evidence="1">
        <name>Mg(2+)</name>
        <dbReference type="ChEBI" id="CHEBI:18420"/>
    </cofactor>
</comment>
<dbReference type="PROSITE" id="PS00893">
    <property type="entry name" value="NUDIX_BOX"/>
    <property type="match status" value="1"/>
</dbReference>